<sequence>MKVFAVICVLAVLSGCHARSVPRDDWTSWEDTVEKLQDYFTDLSSKADDMVKDIKSHQISRELDTLIQDSIAELTMYQEDLQTKLAPYTQEAGERLAKDLQKMGAKLQEHMNKGRDQMEKYNEELRTMMQQNADDVRARVSAYTHKLKKRLNKDTQEIKRHVSGYFEELKSRTSDNIEDVRTRLDPYFAQVRDNAQAKISTLNDLLKTQMENVKTQIEATGEDLRSAVEEKMEEALFLARVSPLASEPFSVVISKHVHHARGRYLHVSPVGLLNSRSEMSNPVREVVTLQLGHYSNFVGTHWWNLQDASLSYDPETPPGDIESDVVFREGQTQGGHVTHTPRLIAMDLKGSLRTLRQEGSLYETEEETPAVTWDGSLMRHEESPPVKNTFLKDLDKLERGEILTEADFYSNSQPQCSAAAVSVDTVNSQLARRQRGYRLEGSVKVWSDFLRIHLHPRTISVIHQYNHDGEAHRLEAFGQGEALLQGSVLEDLEDRLHFFVEECDYLQGFQVFCDLADGFAGLGSKVTEMLQDSYGGRGILTFGLAPVSHPDSTPMKDLYHQLNCTLGTVHLASNSSFFCPLTLRGGLGRRPSSPTMFPHLTYDPSLWYHSSSVLALALDAFTSPYRLRNNSVPMWQVADTLAVSGRKVVAAYGAVPFPMMRGSSLPDALSACEDGLPWKPLSACSEPADGRCYGQWATLKGFEGQKLISSLAPGVKPPTPLHSLHSGEDVLASYISSFYPTCPLTLQLVSTPSKLTPPFPQIFSQAVGAQGFLQSQPPLTGCKRPPCLTFSGFDSFHKLIHLFVSAAPAPLVSSVPVMTSLQSGPALGPWLSELHRGASAFDIRRVAPSFLSQGPELADYKEALEQLRLLSRCYRDDSGGVVRSSSEEDDD</sequence>
<organism evidence="1 2">
    <name type="scientific">Larimichthys crocea</name>
    <name type="common">Large yellow croaker</name>
    <name type="synonym">Pseudosciaena crocea</name>
    <dbReference type="NCBI Taxonomy" id="215358"/>
    <lineage>
        <taxon>Eukaryota</taxon>
        <taxon>Metazoa</taxon>
        <taxon>Chordata</taxon>
        <taxon>Craniata</taxon>
        <taxon>Vertebrata</taxon>
        <taxon>Euteleostomi</taxon>
        <taxon>Actinopterygii</taxon>
        <taxon>Neopterygii</taxon>
        <taxon>Teleostei</taxon>
        <taxon>Neoteleostei</taxon>
        <taxon>Acanthomorphata</taxon>
        <taxon>Eupercaria</taxon>
        <taxon>Sciaenidae</taxon>
        <taxon>Larimichthys</taxon>
    </lineage>
</organism>
<dbReference type="Proteomes" id="UP000793456">
    <property type="component" value="Chromosome VI"/>
</dbReference>
<protein>
    <submittedName>
        <fullName evidence="1">Uncharacterized protein</fullName>
    </submittedName>
</protein>
<dbReference type="EMBL" id="CM011679">
    <property type="protein sequence ID" value="TMS18294.1"/>
    <property type="molecule type" value="Genomic_DNA"/>
</dbReference>
<evidence type="ECO:0000313" key="2">
    <source>
        <dbReference type="Proteomes" id="UP000793456"/>
    </source>
</evidence>
<reference evidence="1" key="1">
    <citation type="submission" date="2018-11" db="EMBL/GenBank/DDBJ databases">
        <title>The sequence and de novo assembly of Larimichthys crocea genome using PacBio and Hi-C technologies.</title>
        <authorList>
            <person name="Xu P."/>
            <person name="Chen B."/>
            <person name="Zhou Z."/>
            <person name="Ke Q."/>
            <person name="Wu Y."/>
            <person name="Bai H."/>
            <person name="Pu F."/>
        </authorList>
    </citation>
    <scope>NUCLEOTIDE SEQUENCE</scope>
    <source>
        <tissue evidence="1">Muscle</tissue>
    </source>
</reference>
<name>A0ACD3RGN2_LARCR</name>
<keyword evidence="2" id="KW-1185">Reference proteome</keyword>
<accession>A0ACD3RGN2</accession>
<evidence type="ECO:0000313" key="1">
    <source>
        <dbReference type="EMBL" id="TMS18294.1"/>
    </source>
</evidence>
<comment type="caution">
    <text evidence="1">The sequence shown here is derived from an EMBL/GenBank/DDBJ whole genome shotgun (WGS) entry which is preliminary data.</text>
</comment>
<proteinExistence type="predicted"/>
<gene>
    <name evidence="1" type="ORF">E3U43_010620</name>
</gene>